<organism evidence="1 2">
    <name type="scientific">Oceanobacillus profundus</name>
    <dbReference type="NCBI Taxonomy" id="372463"/>
    <lineage>
        <taxon>Bacteria</taxon>
        <taxon>Bacillati</taxon>
        <taxon>Bacillota</taxon>
        <taxon>Bacilli</taxon>
        <taxon>Bacillales</taxon>
        <taxon>Bacillaceae</taxon>
        <taxon>Oceanobacillus</taxon>
    </lineage>
</organism>
<sequence length="71" mass="8356">MTIEKAIFITNVFAHSYPDLHTQLWKEFEENVHQSKRSGVFGADKLAYMKWLNEKKHDTFISLIDNSIVSR</sequence>
<gene>
    <name evidence="1" type="ORF">D1B32_11555</name>
</gene>
<evidence type="ECO:0000313" key="1">
    <source>
        <dbReference type="EMBL" id="RHW31867.1"/>
    </source>
</evidence>
<reference evidence="1 2" key="1">
    <citation type="journal article" date="2007" name="Int. J. Syst. Evol. Microbiol.">
        <title>Oceanobacillus profundus sp. nov., isolated from a deep-sea sediment core.</title>
        <authorList>
            <person name="Kim Y.G."/>
            <person name="Choi D.H."/>
            <person name="Hyun S."/>
            <person name="Cho B.C."/>
        </authorList>
    </citation>
    <scope>NUCLEOTIDE SEQUENCE [LARGE SCALE GENOMIC DNA]</scope>
    <source>
        <strain evidence="1 2">DSM 18246</strain>
    </source>
</reference>
<dbReference type="OrthoDB" id="2974246at2"/>
<comment type="caution">
    <text evidence="1">The sequence shown here is derived from an EMBL/GenBank/DDBJ whole genome shotgun (WGS) entry which is preliminary data.</text>
</comment>
<dbReference type="EMBL" id="QWEH01000007">
    <property type="protein sequence ID" value="RHW31867.1"/>
    <property type="molecule type" value="Genomic_DNA"/>
</dbReference>
<protein>
    <submittedName>
        <fullName evidence="1">Uncharacterized protein</fullName>
    </submittedName>
</protein>
<dbReference type="AlphaFoldDB" id="A0A417YGC3"/>
<accession>A0A417YGC3</accession>
<dbReference type="RefSeq" id="WP_118889425.1">
    <property type="nucleotide sequence ID" value="NZ_PHUT01000007.1"/>
</dbReference>
<name>A0A417YGC3_9BACI</name>
<proteinExistence type="predicted"/>
<evidence type="ECO:0000313" key="2">
    <source>
        <dbReference type="Proteomes" id="UP000285456"/>
    </source>
</evidence>
<dbReference type="Proteomes" id="UP000285456">
    <property type="component" value="Unassembled WGS sequence"/>
</dbReference>
<keyword evidence="2" id="KW-1185">Reference proteome</keyword>